<keyword evidence="4 7" id="KW-0285">Flavoprotein</keyword>
<name>A0A1I7BJ62_9ACTN</name>
<dbReference type="GO" id="GO:0005737">
    <property type="term" value="C:cytoplasm"/>
    <property type="evidence" value="ECO:0007669"/>
    <property type="project" value="TreeGrafter"/>
</dbReference>
<gene>
    <name evidence="12" type="ORF">SAMN05660657_03631</name>
</gene>
<feature type="domain" description="Acyl-CoA dehydrogenase/oxidase C-terminal" evidence="9">
    <location>
        <begin position="245"/>
        <end position="394"/>
    </location>
</feature>
<comment type="subunit">
    <text evidence="3">Homodimer.</text>
</comment>
<evidence type="ECO:0000259" key="9">
    <source>
        <dbReference type="Pfam" id="PF00441"/>
    </source>
</evidence>
<protein>
    <submittedName>
        <fullName evidence="12">Acyl-CoA dehydrogenase</fullName>
    </submittedName>
</protein>
<dbReference type="Pfam" id="PF02770">
    <property type="entry name" value="Acyl-CoA_dh_M"/>
    <property type="match status" value="1"/>
</dbReference>
<evidence type="ECO:0000259" key="10">
    <source>
        <dbReference type="Pfam" id="PF02770"/>
    </source>
</evidence>
<dbReference type="Gene3D" id="1.20.140.10">
    <property type="entry name" value="Butyryl-CoA Dehydrogenase, subunit A, domain 3"/>
    <property type="match status" value="1"/>
</dbReference>
<evidence type="ECO:0000256" key="2">
    <source>
        <dbReference type="ARBA" id="ARBA00009347"/>
    </source>
</evidence>
<keyword evidence="6 7" id="KW-0560">Oxidoreductase</keyword>
<dbReference type="STRING" id="1296565.SAMN05660657_03631"/>
<dbReference type="InterPro" id="IPR037069">
    <property type="entry name" value="AcylCoA_DH/ox_N_sf"/>
</dbReference>
<dbReference type="PANTHER" id="PTHR48083">
    <property type="entry name" value="MEDIUM-CHAIN SPECIFIC ACYL-COA DEHYDROGENASE, MITOCHONDRIAL-RELATED"/>
    <property type="match status" value="1"/>
</dbReference>
<feature type="domain" description="Acyl-CoA oxidase/dehydrogenase middle" evidence="10">
    <location>
        <begin position="133"/>
        <end position="233"/>
    </location>
</feature>
<evidence type="ECO:0000313" key="12">
    <source>
        <dbReference type="EMBL" id="SFT87213.1"/>
    </source>
</evidence>
<keyword evidence="13" id="KW-1185">Reference proteome</keyword>
<sequence>MQFSEQGRTALAEVQRFMVDHVYPNEREYHEQLERVGPAGYPPIMDKLKAAARERGLWNLFLPHLEPDHPGTKLSNLDYAPISEELGKVGFASEALNCNAPDTGNMEVLNLYGSAEVKQRWLLPLLEGEIRSAFCMTEPDSASSDATNISLRIERDGDEYVLNGRKWFSSGALGERCQVLVVMGKTDPQASRHTQQSMIVVPKDAPGISFGRIPSVFGYVDRGGHPEVVFEDVRVPAGNLLGQEGSGFAISQARLGPGRIHHCMRSLGAAERALDLMVERALQRETFGTLVAQKGVVQDWIAESRIEIDMARRYVLHTAHLMDTVGNKAAATEISGIKVAVPNIVLKVIDRAIQVHGAAGVTQFTPLAEMYAHQRTLRIADGPDEVHKMTIARREILKHDPAFRMSGSGSTRPWTATDQKDDVQVFSRP</sequence>
<dbReference type="OrthoDB" id="2769798at2"/>
<dbReference type="GO" id="GO:0050660">
    <property type="term" value="F:flavin adenine dinucleotide binding"/>
    <property type="evidence" value="ECO:0007669"/>
    <property type="project" value="InterPro"/>
</dbReference>
<feature type="domain" description="Acyl-CoA dehydrogenase/oxidase N-terminal" evidence="11">
    <location>
        <begin position="7"/>
        <end position="129"/>
    </location>
</feature>
<dbReference type="Pfam" id="PF02771">
    <property type="entry name" value="Acyl-CoA_dh_N"/>
    <property type="match status" value="1"/>
</dbReference>
<organism evidence="12 13">
    <name type="scientific">Geodermatophilus amargosae</name>
    <dbReference type="NCBI Taxonomy" id="1296565"/>
    <lineage>
        <taxon>Bacteria</taxon>
        <taxon>Bacillati</taxon>
        <taxon>Actinomycetota</taxon>
        <taxon>Actinomycetes</taxon>
        <taxon>Geodermatophilales</taxon>
        <taxon>Geodermatophilaceae</taxon>
        <taxon>Geodermatophilus</taxon>
    </lineage>
</organism>
<dbReference type="SUPFAM" id="SSF56645">
    <property type="entry name" value="Acyl-CoA dehydrogenase NM domain-like"/>
    <property type="match status" value="1"/>
</dbReference>
<evidence type="ECO:0000256" key="4">
    <source>
        <dbReference type="ARBA" id="ARBA00022630"/>
    </source>
</evidence>
<evidence type="ECO:0000256" key="5">
    <source>
        <dbReference type="ARBA" id="ARBA00022827"/>
    </source>
</evidence>
<accession>A0A1I7BJ62</accession>
<dbReference type="InterPro" id="IPR009075">
    <property type="entry name" value="AcylCo_DH/oxidase_C"/>
</dbReference>
<dbReference type="Pfam" id="PF00441">
    <property type="entry name" value="Acyl-CoA_dh_1"/>
    <property type="match status" value="1"/>
</dbReference>
<feature type="compositionally biased region" description="Polar residues" evidence="8">
    <location>
        <begin position="407"/>
        <end position="417"/>
    </location>
</feature>
<dbReference type="InterPro" id="IPR036250">
    <property type="entry name" value="AcylCo_DH-like_C"/>
</dbReference>
<keyword evidence="5 7" id="KW-0274">FAD</keyword>
<dbReference type="RefSeq" id="WP_093581446.1">
    <property type="nucleotide sequence ID" value="NZ_FPBA01000014.1"/>
</dbReference>
<comment type="cofactor">
    <cofactor evidence="1 7">
        <name>FAD</name>
        <dbReference type="ChEBI" id="CHEBI:57692"/>
    </cofactor>
</comment>
<reference evidence="13" key="1">
    <citation type="submission" date="2016-10" db="EMBL/GenBank/DDBJ databases">
        <authorList>
            <person name="Varghese N."/>
            <person name="Submissions S."/>
        </authorList>
    </citation>
    <scope>NUCLEOTIDE SEQUENCE [LARGE SCALE GENOMIC DNA]</scope>
    <source>
        <strain evidence="13">DSM 46136</strain>
    </source>
</reference>
<comment type="similarity">
    <text evidence="2 7">Belongs to the acyl-CoA dehydrogenase family.</text>
</comment>
<evidence type="ECO:0000313" key="13">
    <source>
        <dbReference type="Proteomes" id="UP000199546"/>
    </source>
</evidence>
<dbReference type="AlphaFoldDB" id="A0A1I7BJ62"/>
<evidence type="ECO:0000256" key="3">
    <source>
        <dbReference type="ARBA" id="ARBA00011738"/>
    </source>
</evidence>
<dbReference type="GO" id="GO:0003995">
    <property type="term" value="F:acyl-CoA dehydrogenase activity"/>
    <property type="evidence" value="ECO:0007669"/>
    <property type="project" value="TreeGrafter"/>
</dbReference>
<dbReference type="InterPro" id="IPR006091">
    <property type="entry name" value="Acyl-CoA_Oxase/DH_mid-dom"/>
</dbReference>
<dbReference type="Gene3D" id="2.40.110.10">
    <property type="entry name" value="Butyryl-CoA Dehydrogenase, subunit A, domain 2"/>
    <property type="match status" value="1"/>
</dbReference>
<dbReference type="Proteomes" id="UP000199546">
    <property type="component" value="Unassembled WGS sequence"/>
</dbReference>
<dbReference type="EMBL" id="FPBA01000014">
    <property type="protein sequence ID" value="SFT87213.1"/>
    <property type="molecule type" value="Genomic_DNA"/>
</dbReference>
<dbReference type="InterPro" id="IPR046373">
    <property type="entry name" value="Acyl-CoA_Oxase/DH_mid-dom_sf"/>
</dbReference>
<evidence type="ECO:0000256" key="7">
    <source>
        <dbReference type="RuleBase" id="RU362125"/>
    </source>
</evidence>
<feature type="region of interest" description="Disordered" evidence="8">
    <location>
        <begin position="403"/>
        <end position="429"/>
    </location>
</feature>
<evidence type="ECO:0000256" key="8">
    <source>
        <dbReference type="SAM" id="MobiDB-lite"/>
    </source>
</evidence>
<dbReference type="SUPFAM" id="SSF47203">
    <property type="entry name" value="Acyl-CoA dehydrogenase C-terminal domain-like"/>
    <property type="match status" value="1"/>
</dbReference>
<dbReference type="FunFam" id="2.40.110.10:FF:000002">
    <property type="entry name" value="Acyl-CoA dehydrogenase fadE12"/>
    <property type="match status" value="1"/>
</dbReference>
<dbReference type="PANTHER" id="PTHR48083:SF13">
    <property type="entry name" value="ACYL-COA DEHYDROGENASE FAMILY MEMBER 11"/>
    <property type="match status" value="1"/>
</dbReference>
<evidence type="ECO:0000256" key="6">
    <source>
        <dbReference type="ARBA" id="ARBA00023002"/>
    </source>
</evidence>
<dbReference type="InterPro" id="IPR013786">
    <property type="entry name" value="AcylCoA_DH/ox_N"/>
</dbReference>
<dbReference type="InterPro" id="IPR050741">
    <property type="entry name" value="Acyl-CoA_dehydrogenase"/>
</dbReference>
<dbReference type="InterPro" id="IPR009100">
    <property type="entry name" value="AcylCoA_DH/oxidase_NM_dom_sf"/>
</dbReference>
<proteinExistence type="inferred from homology"/>
<dbReference type="Gene3D" id="1.10.540.10">
    <property type="entry name" value="Acyl-CoA dehydrogenase/oxidase, N-terminal domain"/>
    <property type="match status" value="1"/>
</dbReference>
<dbReference type="GO" id="GO:0033539">
    <property type="term" value="P:fatty acid beta-oxidation using acyl-CoA dehydrogenase"/>
    <property type="evidence" value="ECO:0007669"/>
    <property type="project" value="TreeGrafter"/>
</dbReference>
<evidence type="ECO:0000259" key="11">
    <source>
        <dbReference type="Pfam" id="PF02771"/>
    </source>
</evidence>
<evidence type="ECO:0000256" key="1">
    <source>
        <dbReference type="ARBA" id="ARBA00001974"/>
    </source>
</evidence>